<feature type="compositionally biased region" description="Basic and acidic residues" evidence="1">
    <location>
        <begin position="431"/>
        <end position="441"/>
    </location>
</feature>
<feature type="region of interest" description="Disordered" evidence="1">
    <location>
        <begin position="1"/>
        <end position="58"/>
    </location>
</feature>
<feature type="compositionally biased region" description="Polar residues" evidence="1">
    <location>
        <begin position="553"/>
        <end position="562"/>
    </location>
</feature>
<proteinExistence type="predicted"/>
<feature type="compositionally biased region" description="Low complexity" evidence="1">
    <location>
        <begin position="697"/>
        <end position="708"/>
    </location>
</feature>
<feature type="region of interest" description="Disordered" evidence="1">
    <location>
        <begin position="265"/>
        <end position="300"/>
    </location>
</feature>
<evidence type="ECO:0000313" key="2">
    <source>
        <dbReference type="EMBL" id="GAB0137830.1"/>
    </source>
</evidence>
<dbReference type="EMBL" id="BAAFGZ010000322">
    <property type="protein sequence ID" value="GAB0137830.1"/>
    <property type="molecule type" value="Genomic_DNA"/>
</dbReference>
<feature type="region of interest" description="Disordered" evidence="1">
    <location>
        <begin position="431"/>
        <end position="462"/>
    </location>
</feature>
<feature type="compositionally biased region" description="Polar residues" evidence="1">
    <location>
        <begin position="814"/>
        <end position="838"/>
    </location>
</feature>
<feature type="compositionally biased region" description="Basic and acidic residues" evidence="1">
    <location>
        <begin position="10"/>
        <end position="21"/>
    </location>
</feature>
<evidence type="ECO:0000313" key="3">
    <source>
        <dbReference type="Proteomes" id="UP001562357"/>
    </source>
</evidence>
<gene>
    <name evidence="2" type="primary">g6083</name>
    <name evidence="2" type="ORF">EsDP_00006083</name>
</gene>
<feature type="region of interest" description="Disordered" evidence="1">
    <location>
        <begin position="814"/>
        <end position="913"/>
    </location>
</feature>
<feature type="compositionally biased region" description="Low complexity" evidence="1">
    <location>
        <begin position="529"/>
        <end position="552"/>
    </location>
</feature>
<feature type="compositionally biased region" description="Basic and acidic residues" evidence="1">
    <location>
        <begin position="853"/>
        <end position="863"/>
    </location>
</feature>
<comment type="caution">
    <text evidence="2">The sequence shown here is derived from an EMBL/GenBank/DDBJ whole genome shotgun (WGS) entry which is preliminary data.</text>
</comment>
<reference evidence="3" key="1">
    <citation type="submission" date="2024-06" db="EMBL/GenBank/DDBJ databases">
        <title>Draft Genome Sequences of Epichloe bromicola Strains Isolated from Elymus ciliaris.</title>
        <authorList>
            <consortium name="Epichloe bromicola genome sequencing consortium"/>
            <person name="Miura A."/>
            <person name="Imano S."/>
            <person name="Ashida A."/>
            <person name="Sato I."/>
            <person name="Chiba S."/>
            <person name="Tanaka A."/>
            <person name="Camagna M."/>
            <person name="Takemoto D."/>
        </authorList>
    </citation>
    <scope>NUCLEOTIDE SEQUENCE [LARGE SCALE GENOMIC DNA]</scope>
    <source>
        <strain evidence="3">DP</strain>
    </source>
</reference>
<feature type="region of interest" description="Disordered" evidence="1">
    <location>
        <begin position="691"/>
        <end position="799"/>
    </location>
</feature>
<feature type="compositionally biased region" description="Basic and acidic residues" evidence="1">
    <location>
        <begin position="752"/>
        <end position="765"/>
    </location>
</feature>
<evidence type="ECO:0000256" key="1">
    <source>
        <dbReference type="SAM" id="MobiDB-lite"/>
    </source>
</evidence>
<name>A0ABQ0CWP2_9HYPO</name>
<keyword evidence="3" id="KW-1185">Reference proteome</keyword>
<sequence>MIRRSASVDGRLERRPDESTKKKQSVRFTGPTAKPRRQLASRAKPVVRDSSTVMASGPSRQDDFAFAARTELIDTHTASTTTPCTGTNPRRPLRKSKSMYNQLTHTTPSCGGSYMESTPVQQCRNAPLNPRISSREDEQLQYSIRRSLRAQKSMSYLDYRMNQTATEDIEMKRDGLLSPVKEYSSKGSFHRLKSHSSMFFRPKHRRQESCSLDTSRSFRNSSDHSAAISSVFSGNMAPAEKSSGIRFTARRVSRNVKHKLSRLFGRSRSTDGSGNEMGANALHDIDGESCRPLASPPPVEEASMSRVTSHVPSLHAVPSYQQMRSRQGSLENICYDEKMDLDQKSRITSWTNSTANTIVSCEMNEEREHQRLSVIKENGMHVPSKSQIGSREEPPHAAAAAAAAHAAKPNMVIDSQRVYSALMKKLKHDVMAEGGRKRSESPKQVSLLKTVPPRQSSLDRAEVWSPRTIRGIGTDGDDVFEDSKEFASLRIPSSSTYSRNEALGEDSSKSSTSYKAYPDLTAGDGKGLSPNSKAPSAEPASSQSSAQAGRSSTFSPSPSNFLFRTASPYRRALRRSIQEQQETRHTRALDTRYLSTLSALTLPTRCPSTLGSERDVRLTYAESFYSFITEDLTSSNPNPPEVAPNPIVEEETEEVQPDMARPIATPSQCRDISSASSVEWKTWLSAHASKLEAPHNTTTARGAETATGSSPSVGHVRESAEIESPADMPKANVGHKKPSVPLMEGSGNIMKPRSEDIHTCPDKVNKTPAVSPSDVELGGRPLGDEETQDQSPLVPPPIPCRNILRTVTSLPNVENETATDSVKCKQSITNRRSLSNMPTWVPLPQDGTHGKRRDQENERRDVPSWKGSNPGLATVTQQDGLDSKTGSPLRYKTRTLNSPHTPPVGPVVGPGNVPESVKSEWDAQIRGSRRMVDLFLSSRRKAIQGPMSRNGSDNFSAAFL</sequence>
<feature type="region of interest" description="Disordered" evidence="1">
    <location>
        <begin position="494"/>
        <end position="562"/>
    </location>
</feature>
<organism evidence="2 3">
    <name type="scientific">Epichloe bromicola</name>
    <dbReference type="NCBI Taxonomy" id="79588"/>
    <lineage>
        <taxon>Eukaryota</taxon>
        <taxon>Fungi</taxon>
        <taxon>Dikarya</taxon>
        <taxon>Ascomycota</taxon>
        <taxon>Pezizomycotina</taxon>
        <taxon>Sordariomycetes</taxon>
        <taxon>Hypocreomycetidae</taxon>
        <taxon>Hypocreales</taxon>
        <taxon>Clavicipitaceae</taxon>
        <taxon>Epichloe</taxon>
    </lineage>
</organism>
<accession>A0ABQ0CWP2</accession>
<feature type="compositionally biased region" description="Polar residues" evidence="1">
    <location>
        <begin position="874"/>
        <end position="886"/>
    </location>
</feature>
<dbReference type="Proteomes" id="UP001562357">
    <property type="component" value="Unassembled WGS sequence"/>
</dbReference>
<protein>
    <submittedName>
        <fullName evidence="2">Uncharacterized protein</fullName>
    </submittedName>
</protein>